<evidence type="ECO:0000313" key="5">
    <source>
        <dbReference type="Proteomes" id="UP001281217"/>
    </source>
</evidence>
<accession>A0A1I6BIM4</accession>
<protein>
    <recommendedName>
        <fullName evidence="6">Cardiolipin synthase N-terminal domain-containing protein</fullName>
    </recommendedName>
</protein>
<dbReference type="Proteomes" id="UP001281217">
    <property type="component" value="Unassembled WGS sequence"/>
</dbReference>
<dbReference type="STRING" id="1002526.SAMN05216578_10499"/>
<evidence type="ECO:0000313" key="3">
    <source>
        <dbReference type="EMBL" id="SFQ80637.1"/>
    </source>
</evidence>
<reference evidence="3 4" key="1">
    <citation type="submission" date="2016-10" db="EMBL/GenBank/DDBJ databases">
        <authorList>
            <person name="de Groot N.N."/>
        </authorList>
    </citation>
    <scope>NUCLEOTIDE SEQUENCE [LARGE SCALE GENOMIC DNA]</scope>
    <source>
        <strain evidence="3 4">JCM 18415</strain>
    </source>
</reference>
<name>A0A1I6BIM4_9GAMM</name>
<evidence type="ECO:0000256" key="1">
    <source>
        <dbReference type="SAM" id="Phobius"/>
    </source>
</evidence>
<keyword evidence="1" id="KW-0812">Transmembrane</keyword>
<feature type="transmembrane region" description="Helical" evidence="1">
    <location>
        <begin position="37"/>
        <end position="55"/>
    </location>
</feature>
<dbReference type="EMBL" id="JAVRDO010000003">
    <property type="protein sequence ID" value="MDX9686658.1"/>
    <property type="molecule type" value="Genomic_DNA"/>
</dbReference>
<dbReference type="AlphaFoldDB" id="A0A1I6BIM4"/>
<evidence type="ECO:0000313" key="4">
    <source>
        <dbReference type="Proteomes" id="UP000242815"/>
    </source>
</evidence>
<sequence>MNTNFMLVAAFMVLLLLVLSAISSVAASDIGRRAKVRWIVLVALVPLLGLGIWWLRGPKRS</sequence>
<organism evidence="3 4">
    <name type="scientific">Halopseudomonas formosensis</name>
    <dbReference type="NCBI Taxonomy" id="1002526"/>
    <lineage>
        <taxon>Bacteria</taxon>
        <taxon>Pseudomonadati</taxon>
        <taxon>Pseudomonadota</taxon>
        <taxon>Gammaproteobacteria</taxon>
        <taxon>Pseudomonadales</taxon>
        <taxon>Pseudomonadaceae</taxon>
        <taxon>Halopseudomonas</taxon>
    </lineage>
</organism>
<evidence type="ECO:0008006" key="6">
    <source>
        <dbReference type="Google" id="ProtNLM"/>
    </source>
</evidence>
<dbReference type="RefSeq" id="WP_090538522.1">
    <property type="nucleotide sequence ID" value="NZ_FOYD01000004.1"/>
</dbReference>
<keyword evidence="1" id="KW-1133">Transmembrane helix</keyword>
<dbReference type="Proteomes" id="UP000242815">
    <property type="component" value="Unassembled WGS sequence"/>
</dbReference>
<gene>
    <name evidence="2" type="ORF">RED13_001066</name>
    <name evidence="3" type="ORF">SAMN05216578_10499</name>
</gene>
<keyword evidence="5" id="KW-1185">Reference proteome</keyword>
<reference evidence="2" key="3">
    <citation type="submission" date="2024-05" db="EMBL/GenBank/DDBJ databases">
        <authorList>
            <person name="de Witt J."/>
        </authorList>
    </citation>
    <scope>NUCLEOTIDE SEQUENCE</scope>
    <source>
        <strain evidence="2">FZJ</strain>
    </source>
</reference>
<dbReference type="EMBL" id="FOYD01000004">
    <property type="protein sequence ID" value="SFQ80637.1"/>
    <property type="molecule type" value="Genomic_DNA"/>
</dbReference>
<keyword evidence="1" id="KW-0472">Membrane</keyword>
<evidence type="ECO:0000313" key="2">
    <source>
        <dbReference type="EMBL" id="MDX9686658.1"/>
    </source>
</evidence>
<reference evidence="5" key="2">
    <citation type="submission" date="2023-07" db="EMBL/GenBank/DDBJ databases">
        <authorList>
            <person name="de Witt J."/>
        </authorList>
    </citation>
    <scope>NUCLEOTIDE SEQUENCE [LARGE SCALE GENOMIC DNA]</scope>
    <source>
        <strain evidence="5">FZJ</strain>
    </source>
</reference>
<proteinExistence type="predicted"/>